<name>A0A8K0VEA2_9RHOB</name>
<evidence type="ECO:0000313" key="7">
    <source>
        <dbReference type="Proteomes" id="UP000648908"/>
    </source>
</evidence>
<dbReference type="InterPro" id="IPR050327">
    <property type="entry name" value="Proton-linked_MCT"/>
</dbReference>
<evidence type="ECO:0000256" key="4">
    <source>
        <dbReference type="SAM" id="Phobius"/>
    </source>
</evidence>
<evidence type="ECO:0000259" key="5">
    <source>
        <dbReference type="PROSITE" id="PS50850"/>
    </source>
</evidence>
<dbReference type="InterPro" id="IPR036259">
    <property type="entry name" value="MFS_trans_sf"/>
</dbReference>
<feature type="transmembrane region" description="Helical" evidence="4">
    <location>
        <begin position="365"/>
        <end position="385"/>
    </location>
</feature>
<feature type="transmembrane region" description="Helical" evidence="4">
    <location>
        <begin position="207"/>
        <end position="224"/>
    </location>
</feature>
<keyword evidence="2 4" id="KW-1133">Transmembrane helix</keyword>
<sequence length="388" mass="39691">MRAGGSLGVWLLAVGQTVGFACLFYLFAALILSIHADLGWDRRLLAAGPMLSIGVTALLSPIAGRMVDRGQGRILLIAGPLLGAVALTGLASATLPLVWLASWAVIGIAHAMSLYDVCFAYLVRRYSSDARPRIIKVTLVAGLASTLAFPAGAALAEAYGWRIAVLVAAGAMAFVTLPCHAFGTALVRADTALSDRPRQVGPPPPMLRNPAFLAIAALLVLTGLNHWMLIAFLVPLLTGLGVGLPVAILAASLIGPAQTLGRLFLMTVEARMGNRAALRLMLASLIGASALLLAVGLAPVLVFAFAALQGSAMGILTILRPSLVAETLGQGNFGAINGMLSIPAHASSAFAPVLAAAVLQGAGPYGLVAVCLVLALATIAAARAIRPV</sequence>
<accession>A0A8K0VEA2</accession>
<feature type="transmembrane region" description="Helical" evidence="4">
    <location>
        <begin position="161"/>
        <end position="187"/>
    </location>
</feature>
<dbReference type="SUPFAM" id="SSF103473">
    <property type="entry name" value="MFS general substrate transporter"/>
    <property type="match status" value="1"/>
</dbReference>
<dbReference type="InterPro" id="IPR020846">
    <property type="entry name" value="MFS_dom"/>
</dbReference>
<feature type="transmembrane region" description="Helical" evidence="4">
    <location>
        <begin position="74"/>
        <end position="95"/>
    </location>
</feature>
<proteinExistence type="predicted"/>
<comment type="caution">
    <text evidence="6">The sequence shown here is derived from an EMBL/GenBank/DDBJ whole genome shotgun (WGS) entry which is preliminary data.</text>
</comment>
<evidence type="ECO:0000313" key="6">
    <source>
        <dbReference type="EMBL" id="MBL4917515.1"/>
    </source>
</evidence>
<feature type="transmembrane region" description="Helical" evidence="4">
    <location>
        <begin position="7"/>
        <end position="32"/>
    </location>
</feature>
<dbReference type="PROSITE" id="PS51257">
    <property type="entry name" value="PROKAR_LIPOPROTEIN"/>
    <property type="match status" value="1"/>
</dbReference>
<dbReference type="Gene3D" id="1.20.1250.20">
    <property type="entry name" value="MFS general substrate transporter like domains"/>
    <property type="match status" value="1"/>
</dbReference>
<gene>
    <name evidence="6" type="ORF">JL811_09805</name>
</gene>
<dbReference type="PANTHER" id="PTHR11360">
    <property type="entry name" value="MONOCARBOXYLATE TRANSPORTER"/>
    <property type="match status" value="1"/>
</dbReference>
<protein>
    <submittedName>
        <fullName evidence="6">MFS transporter</fullName>
    </submittedName>
</protein>
<reference evidence="6" key="1">
    <citation type="submission" date="2021-01" db="EMBL/GenBank/DDBJ databases">
        <title>Tabrizicola alba sp. nov. a motile alkaliphilic bacterium isolated from a soda lake.</title>
        <authorList>
            <person name="Szuroczki S."/>
            <person name="Abbaszade G."/>
            <person name="Schumann P."/>
            <person name="Toth E."/>
        </authorList>
    </citation>
    <scope>NUCLEOTIDE SEQUENCE</scope>
    <source>
        <strain evidence="6">DMG-N-6</strain>
    </source>
</reference>
<feature type="domain" description="Major facilitator superfamily (MFS) profile" evidence="5">
    <location>
        <begin position="211"/>
        <end position="388"/>
    </location>
</feature>
<dbReference type="PROSITE" id="PS50850">
    <property type="entry name" value="MFS"/>
    <property type="match status" value="1"/>
</dbReference>
<evidence type="ECO:0000256" key="1">
    <source>
        <dbReference type="ARBA" id="ARBA00022692"/>
    </source>
</evidence>
<dbReference type="EMBL" id="JAESVN010000003">
    <property type="protein sequence ID" value="MBL4917515.1"/>
    <property type="molecule type" value="Genomic_DNA"/>
</dbReference>
<dbReference type="InterPro" id="IPR011701">
    <property type="entry name" value="MFS"/>
</dbReference>
<feature type="transmembrane region" description="Helical" evidence="4">
    <location>
        <begin position="230"/>
        <end position="255"/>
    </location>
</feature>
<feature type="transmembrane region" description="Helical" evidence="4">
    <location>
        <begin position="134"/>
        <end position="155"/>
    </location>
</feature>
<dbReference type="RefSeq" id="WP_202688420.1">
    <property type="nucleotide sequence ID" value="NZ_JAESVN010000003.1"/>
</dbReference>
<dbReference type="Pfam" id="PF07690">
    <property type="entry name" value="MFS_1"/>
    <property type="match status" value="1"/>
</dbReference>
<feature type="transmembrane region" description="Helical" evidence="4">
    <location>
        <begin position="44"/>
        <end position="62"/>
    </location>
</feature>
<evidence type="ECO:0000256" key="2">
    <source>
        <dbReference type="ARBA" id="ARBA00022989"/>
    </source>
</evidence>
<keyword evidence="1 4" id="KW-0812">Transmembrane</keyword>
<dbReference type="PANTHER" id="PTHR11360:SF290">
    <property type="entry name" value="MONOCARBOXYLATE MFS PERMEASE"/>
    <property type="match status" value="1"/>
</dbReference>
<evidence type="ECO:0000256" key="3">
    <source>
        <dbReference type="ARBA" id="ARBA00023136"/>
    </source>
</evidence>
<organism evidence="6 7">
    <name type="scientific">Szabonella alba</name>
    <dbReference type="NCBI Taxonomy" id="2804194"/>
    <lineage>
        <taxon>Bacteria</taxon>
        <taxon>Pseudomonadati</taxon>
        <taxon>Pseudomonadota</taxon>
        <taxon>Alphaproteobacteria</taxon>
        <taxon>Rhodobacterales</taxon>
        <taxon>Paracoccaceae</taxon>
        <taxon>Szabonella</taxon>
    </lineage>
</organism>
<feature type="transmembrane region" description="Helical" evidence="4">
    <location>
        <begin position="101"/>
        <end position="122"/>
    </location>
</feature>
<dbReference type="Proteomes" id="UP000648908">
    <property type="component" value="Unassembled WGS sequence"/>
</dbReference>
<dbReference type="AlphaFoldDB" id="A0A8K0VEA2"/>
<dbReference type="GO" id="GO:0022857">
    <property type="term" value="F:transmembrane transporter activity"/>
    <property type="evidence" value="ECO:0007669"/>
    <property type="project" value="InterPro"/>
</dbReference>
<keyword evidence="3 4" id="KW-0472">Membrane</keyword>
<keyword evidence="7" id="KW-1185">Reference proteome</keyword>